<proteinExistence type="predicted"/>
<dbReference type="InterPro" id="IPR051932">
    <property type="entry name" value="Bact_StressResp_Reg"/>
</dbReference>
<sequence length="280" mass="31350">MSHHMKLSVRDFPTLKTASYKLLNILSEHLDVDTAYIVKRDTEEMTVLSSVNKEEELIPEGYSVEYGGTYCRLTINQGDGLTIADLTKDELTRELEVTKQLNLKGFLGVPMNDHHGNLFGTLCVMSKNEKNFTQEDKRYITDMADVLSYMVDFDHTNRIVASLIVPIVPVTKGISILPLQGAMDQSRSERVTEAVLSHCTEKKISVFIFDLSGLVLSENAFPDTLARMPEALRVMGVKPVFTGITPDMARMQPVVEAMQRSKTETYMSLESALNSTVFAE</sequence>
<dbReference type="Proteomes" id="UP000248066">
    <property type="component" value="Unassembled WGS sequence"/>
</dbReference>
<dbReference type="OrthoDB" id="1120027at2"/>
<protein>
    <submittedName>
        <fullName evidence="2">Anti-anti-sigma factor</fullName>
    </submittedName>
</protein>
<dbReference type="Gene3D" id="3.30.450.40">
    <property type="match status" value="1"/>
</dbReference>
<feature type="domain" description="STAS" evidence="1">
    <location>
        <begin position="164"/>
        <end position="276"/>
    </location>
</feature>
<dbReference type="Gene3D" id="3.30.750.24">
    <property type="entry name" value="STAS domain"/>
    <property type="match status" value="1"/>
</dbReference>
<name>A0A2W0H921_9BACI</name>
<dbReference type="InterPro" id="IPR003018">
    <property type="entry name" value="GAF"/>
</dbReference>
<keyword evidence="3" id="KW-1185">Reference proteome</keyword>
<gene>
    <name evidence="2" type="ORF">CR205_02195</name>
</gene>
<evidence type="ECO:0000313" key="3">
    <source>
        <dbReference type="Proteomes" id="UP000248066"/>
    </source>
</evidence>
<dbReference type="PANTHER" id="PTHR33745:SF8">
    <property type="entry name" value="BLUE-LIGHT PHOTORECEPTOR"/>
    <property type="match status" value="1"/>
</dbReference>
<accession>A0A2W0H921</accession>
<dbReference type="Pfam" id="PF01590">
    <property type="entry name" value="GAF"/>
    <property type="match status" value="1"/>
</dbReference>
<dbReference type="SUPFAM" id="SSF55781">
    <property type="entry name" value="GAF domain-like"/>
    <property type="match status" value="1"/>
</dbReference>
<comment type="caution">
    <text evidence="2">The sequence shown here is derived from an EMBL/GenBank/DDBJ whole genome shotgun (WGS) entry which is preliminary data.</text>
</comment>
<dbReference type="InterPro" id="IPR036513">
    <property type="entry name" value="STAS_dom_sf"/>
</dbReference>
<organism evidence="2 3">
    <name type="scientific">Alteribacter lacisalsi</name>
    <dbReference type="NCBI Taxonomy" id="2045244"/>
    <lineage>
        <taxon>Bacteria</taxon>
        <taxon>Bacillati</taxon>
        <taxon>Bacillota</taxon>
        <taxon>Bacilli</taxon>
        <taxon>Bacillales</taxon>
        <taxon>Bacillaceae</taxon>
        <taxon>Alteribacter</taxon>
    </lineage>
</organism>
<dbReference type="RefSeq" id="WP_110516505.1">
    <property type="nucleotide sequence ID" value="NZ_PDOF01000001.1"/>
</dbReference>
<reference evidence="2 3" key="1">
    <citation type="submission" date="2017-10" db="EMBL/GenBank/DDBJ databases">
        <title>Bacillus sp. nov., a halophilic bacterium isolated from a Yangshapao Lake.</title>
        <authorList>
            <person name="Wang H."/>
        </authorList>
    </citation>
    <scope>NUCLEOTIDE SEQUENCE [LARGE SCALE GENOMIC DNA]</scope>
    <source>
        <strain evidence="2 3">YSP-3</strain>
    </source>
</reference>
<dbReference type="AlphaFoldDB" id="A0A2W0H921"/>
<dbReference type="PANTHER" id="PTHR33745">
    <property type="entry name" value="RSBT ANTAGONIST PROTEIN RSBS-RELATED"/>
    <property type="match status" value="1"/>
</dbReference>
<dbReference type="CDD" id="cd07041">
    <property type="entry name" value="STAS_RsbR_RsbS_like"/>
    <property type="match status" value="1"/>
</dbReference>
<dbReference type="InterPro" id="IPR029016">
    <property type="entry name" value="GAF-like_dom_sf"/>
</dbReference>
<dbReference type="SMART" id="SM00065">
    <property type="entry name" value="GAF"/>
    <property type="match status" value="1"/>
</dbReference>
<evidence type="ECO:0000259" key="1">
    <source>
        <dbReference type="PROSITE" id="PS50801"/>
    </source>
</evidence>
<evidence type="ECO:0000313" key="2">
    <source>
        <dbReference type="EMBL" id="PYZ97431.1"/>
    </source>
</evidence>
<dbReference type="SUPFAM" id="SSF52091">
    <property type="entry name" value="SpoIIaa-like"/>
    <property type="match status" value="1"/>
</dbReference>
<dbReference type="PROSITE" id="PS50801">
    <property type="entry name" value="STAS"/>
    <property type="match status" value="1"/>
</dbReference>
<dbReference type="InterPro" id="IPR002645">
    <property type="entry name" value="STAS_dom"/>
</dbReference>
<dbReference type="EMBL" id="PDOF01000001">
    <property type="protein sequence ID" value="PYZ97431.1"/>
    <property type="molecule type" value="Genomic_DNA"/>
</dbReference>
<dbReference type="Pfam" id="PF01740">
    <property type="entry name" value="STAS"/>
    <property type="match status" value="1"/>
</dbReference>